<dbReference type="AlphaFoldDB" id="A0A2S0PDV1"/>
<evidence type="ECO:0000256" key="8">
    <source>
        <dbReference type="SAM" id="MobiDB-lite"/>
    </source>
</evidence>
<dbReference type="GO" id="GO:1990281">
    <property type="term" value="C:efflux pump complex"/>
    <property type="evidence" value="ECO:0007669"/>
    <property type="project" value="TreeGrafter"/>
</dbReference>
<keyword evidence="9" id="KW-0812">Transmembrane</keyword>
<feature type="region of interest" description="Disordered" evidence="8">
    <location>
        <begin position="395"/>
        <end position="415"/>
    </location>
</feature>
<dbReference type="Pfam" id="PF25967">
    <property type="entry name" value="RND-MFP_C"/>
    <property type="match status" value="1"/>
</dbReference>
<dbReference type="InterPro" id="IPR006143">
    <property type="entry name" value="RND_pump_MFP"/>
</dbReference>
<evidence type="ECO:0000256" key="3">
    <source>
        <dbReference type="ARBA" id="ARBA00022448"/>
    </source>
</evidence>
<sequence>MNPSTSPKSGARRRWSLLLIAAVVIGGLGYGIYSLRQQSAAGAANGPGGPGGRMPQPPVQVATASTADVPVWLGGLGTVTAASTVTVKSRVDGQLMKLHFTEGQTVRAGQLLAEIDPRPFQVSLAQAEGQLAKDQADLDNARADLARYRTLLAQESIAAQKVDTQASLVRQLQGTVKADRAQVDSARLQLDYSRVTAPVSGRVGLKQVDVGNQISSGDTTGIVVITQVQPIQVLFTLPETQLPSILAPLNAGQTLTVEAWDREMKQRQAVGRLLTLDNQIDTSTGTIKLKAEFANTDGTLFPNQFVNARVRAGTLSQAVVVPVAAVQTGKKGSYVWVVGADNKVAMRQVSTTAGDGTRVVISKGVQAGERLVTDGVDKLTAGARVEIVDPARLERNRAAAASKPAAQKRHKGQPQ</sequence>
<keyword evidence="5" id="KW-0997">Cell inner membrane</keyword>
<dbReference type="Proteomes" id="UP000244173">
    <property type="component" value="Chromosome"/>
</dbReference>
<evidence type="ECO:0000256" key="6">
    <source>
        <dbReference type="ARBA" id="ARBA00023136"/>
    </source>
</evidence>
<dbReference type="GO" id="GO:0015562">
    <property type="term" value="F:efflux transmembrane transporter activity"/>
    <property type="evidence" value="ECO:0007669"/>
    <property type="project" value="TreeGrafter"/>
</dbReference>
<dbReference type="NCBIfam" id="TIGR01730">
    <property type="entry name" value="RND_mfp"/>
    <property type="match status" value="1"/>
</dbReference>
<accession>A0A2S0PDV1</accession>
<dbReference type="SUPFAM" id="SSF111369">
    <property type="entry name" value="HlyD-like secretion proteins"/>
    <property type="match status" value="1"/>
</dbReference>
<evidence type="ECO:0000259" key="11">
    <source>
        <dbReference type="Pfam" id="PF25917"/>
    </source>
</evidence>
<dbReference type="Gene3D" id="2.40.30.170">
    <property type="match status" value="1"/>
</dbReference>
<evidence type="ECO:0000259" key="10">
    <source>
        <dbReference type="Pfam" id="PF25876"/>
    </source>
</evidence>
<evidence type="ECO:0000256" key="2">
    <source>
        <dbReference type="ARBA" id="ARBA00009477"/>
    </source>
</evidence>
<proteinExistence type="inferred from homology"/>
<dbReference type="Pfam" id="PF25944">
    <property type="entry name" value="Beta-barrel_RND"/>
    <property type="match status" value="1"/>
</dbReference>
<evidence type="ECO:0000313" key="15">
    <source>
        <dbReference type="Proteomes" id="UP000244173"/>
    </source>
</evidence>
<dbReference type="GO" id="GO:0030313">
    <property type="term" value="C:cell envelope"/>
    <property type="evidence" value="ECO:0007669"/>
    <property type="project" value="UniProtKB-SubCell"/>
</dbReference>
<dbReference type="FunFam" id="2.40.420.20:FF:000001">
    <property type="entry name" value="Efflux RND transporter periplasmic adaptor subunit"/>
    <property type="match status" value="1"/>
</dbReference>
<comment type="similarity">
    <text evidence="2">Belongs to the membrane fusion protein (MFP) (TC 8.A.1) family.</text>
</comment>
<dbReference type="Pfam" id="PF25917">
    <property type="entry name" value="BSH_RND"/>
    <property type="match status" value="1"/>
</dbReference>
<feature type="compositionally biased region" description="Basic residues" evidence="8">
    <location>
        <begin position="406"/>
        <end position="415"/>
    </location>
</feature>
<dbReference type="InterPro" id="IPR058625">
    <property type="entry name" value="MdtA-like_BSH"/>
</dbReference>
<dbReference type="STRING" id="1122240.GCA_000620105_02347"/>
<evidence type="ECO:0000256" key="1">
    <source>
        <dbReference type="ARBA" id="ARBA00004236"/>
    </source>
</evidence>
<evidence type="ECO:0000256" key="5">
    <source>
        <dbReference type="ARBA" id="ARBA00022519"/>
    </source>
</evidence>
<dbReference type="EMBL" id="CP028519">
    <property type="protein sequence ID" value="AVY95541.1"/>
    <property type="molecule type" value="Genomic_DNA"/>
</dbReference>
<dbReference type="Gene3D" id="2.40.420.20">
    <property type="match status" value="1"/>
</dbReference>
<organism evidence="14 15">
    <name type="scientific">Microvirgula aerodenitrificans</name>
    <dbReference type="NCBI Taxonomy" id="57480"/>
    <lineage>
        <taxon>Bacteria</taxon>
        <taxon>Pseudomonadati</taxon>
        <taxon>Pseudomonadota</taxon>
        <taxon>Betaproteobacteria</taxon>
        <taxon>Neisseriales</taxon>
        <taxon>Aquaspirillaceae</taxon>
        <taxon>Microvirgula</taxon>
    </lineage>
</organism>
<feature type="domain" description="Multidrug resistance protein MdtA-like C-terminal permuted SH3" evidence="13">
    <location>
        <begin position="317"/>
        <end position="378"/>
    </location>
</feature>
<name>A0A2S0PDV1_9NEIS</name>
<dbReference type="Pfam" id="PF25876">
    <property type="entry name" value="HH_MFP_RND"/>
    <property type="match status" value="1"/>
</dbReference>
<gene>
    <name evidence="14" type="ORF">DAI18_16925</name>
</gene>
<evidence type="ECO:0000256" key="9">
    <source>
        <dbReference type="SAM" id="Phobius"/>
    </source>
</evidence>
<feature type="domain" description="Multidrug resistance protein MdtA-like beta-barrel" evidence="12">
    <location>
        <begin position="230"/>
        <end position="313"/>
    </location>
</feature>
<dbReference type="InterPro" id="IPR058624">
    <property type="entry name" value="MdtA-like_HH"/>
</dbReference>
<evidence type="ECO:0000259" key="12">
    <source>
        <dbReference type="Pfam" id="PF25944"/>
    </source>
</evidence>
<dbReference type="NCBIfam" id="NF008589">
    <property type="entry name" value="PRK11556.1"/>
    <property type="match status" value="1"/>
</dbReference>
<dbReference type="KEGG" id="maer:DAI18_16925"/>
<feature type="transmembrane region" description="Helical" evidence="9">
    <location>
        <begin position="15"/>
        <end position="33"/>
    </location>
</feature>
<protein>
    <submittedName>
        <fullName evidence="14">Multidrug transporter subunit MdtA</fullName>
    </submittedName>
</protein>
<keyword evidence="3" id="KW-0813">Transport</keyword>
<keyword evidence="15" id="KW-1185">Reference proteome</keyword>
<dbReference type="PANTHER" id="PTHR30469:SF12">
    <property type="entry name" value="MULTIDRUG RESISTANCE PROTEIN MDTA"/>
    <property type="match status" value="1"/>
</dbReference>
<dbReference type="InterPro" id="IPR058627">
    <property type="entry name" value="MdtA-like_C"/>
</dbReference>
<evidence type="ECO:0000259" key="13">
    <source>
        <dbReference type="Pfam" id="PF25967"/>
    </source>
</evidence>
<keyword evidence="9" id="KW-1133">Transmembrane helix</keyword>
<evidence type="ECO:0000313" key="14">
    <source>
        <dbReference type="EMBL" id="AVY95541.1"/>
    </source>
</evidence>
<evidence type="ECO:0000256" key="4">
    <source>
        <dbReference type="ARBA" id="ARBA00022475"/>
    </source>
</evidence>
<dbReference type="RefSeq" id="WP_036386026.1">
    <property type="nucleotide sequence ID" value="NZ_CP028519.1"/>
</dbReference>
<dbReference type="Gene3D" id="2.40.50.100">
    <property type="match status" value="1"/>
</dbReference>
<dbReference type="InterPro" id="IPR058626">
    <property type="entry name" value="MdtA-like_b-barrel"/>
</dbReference>
<feature type="coiled-coil region" evidence="7">
    <location>
        <begin position="124"/>
        <end position="151"/>
    </location>
</feature>
<dbReference type="OrthoDB" id="9783047at2"/>
<feature type="domain" description="Multidrug resistance protein MdtA-like barrel-sandwich hybrid" evidence="11">
    <location>
        <begin position="84"/>
        <end position="226"/>
    </location>
</feature>
<keyword evidence="7" id="KW-0175">Coiled coil</keyword>
<comment type="subcellular location">
    <subcellularLocation>
        <location evidence="1">Cell membrane</location>
    </subcellularLocation>
</comment>
<dbReference type="PANTHER" id="PTHR30469">
    <property type="entry name" value="MULTIDRUG RESISTANCE PROTEIN MDTA"/>
    <property type="match status" value="1"/>
</dbReference>
<evidence type="ECO:0000256" key="7">
    <source>
        <dbReference type="SAM" id="Coils"/>
    </source>
</evidence>
<dbReference type="Gene3D" id="1.10.287.470">
    <property type="entry name" value="Helix hairpin bin"/>
    <property type="match status" value="1"/>
</dbReference>
<keyword evidence="4" id="KW-1003">Cell membrane</keyword>
<keyword evidence="6 9" id="KW-0472">Membrane</keyword>
<reference evidence="14 15" key="1">
    <citation type="submission" date="2018-04" db="EMBL/GenBank/DDBJ databases">
        <title>Denitrifier Microvirgula.</title>
        <authorList>
            <person name="Anderson E."/>
            <person name="Jang J."/>
            <person name="Ishii S."/>
        </authorList>
    </citation>
    <scope>NUCLEOTIDE SEQUENCE [LARGE SCALE GENOMIC DNA]</scope>
    <source>
        <strain evidence="14 15">BE2.4</strain>
    </source>
</reference>
<feature type="domain" description="Multidrug resistance protein MdtA-like alpha-helical hairpin" evidence="10">
    <location>
        <begin position="124"/>
        <end position="193"/>
    </location>
</feature>